<name>A0A554WTA5_9BURK</name>
<comment type="caution">
    <text evidence="9">The sequence shown here is derived from an EMBL/GenBank/DDBJ whole genome shotgun (WGS) entry which is preliminary data.</text>
</comment>
<gene>
    <name evidence="9" type="primary">macA_1</name>
    <name evidence="9" type="ORF">Tsedi_00512</name>
</gene>
<feature type="coiled-coil region" evidence="7">
    <location>
        <begin position="90"/>
        <end position="177"/>
    </location>
</feature>
<dbReference type="Gene3D" id="2.40.420.20">
    <property type="match status" value="1"/>
</dbReference>
<keyword evidence="4" id="KW-0732">Signal</keyword>
<dbReference type="PANTHER" id="PTHR32347">
    <property type="entry name" value="EFFLUX SYSTEM COMPONENT YKNX-RELATED"/>
    <property type="match status" value="1"/>
</dbReference>
<keyword evidence="5" id="KW-0574">Periplasm</keyword>
<dbReference type="Pfam" id="PF25954">
    <property type="entry name" value="Beta-barrel_RND_2"/>
    <property type="match status" value="1"/>
</dbReference>
<evidence type="ECO:0000259" key="8">
    <source>
        <dbReference type="Pfam" id="PF25954"/>
    </source>
</evidence>
<dbReference type="NCBIfam" id="TIGR01730">
    <property type="entry name" value="RND_mfp"/>
    <property type="match status" value="1"/>
</dbReference>
<evidence type="ECO:0000256" key="7">
    <source>
        <dbReference type="SAM" id="Coils"/>
    </source>
</evidence>
<evidence type="ECO:0000256" key="5">
    <source>
        <dbReference type="ARBA" id="ARBA00022764"/>
    </source>
</evidence>
<dbReference type="AlphaFoldDB" id="A0A554WTA5"/>
<accession>A0A554WTA5</accession>
<proteinExistence type="inferred from homology"/>
<dbReference type="EMBL" id="VJND01000002">
    <property type="protein sequence ID" value="TSE26803.1"/>
    <property type="molecule type" value="Genomic_DNA"/>
</dbReference>
<dbReference type="GO" id="GO:0022857">
    <property type="term" value="F:transmembrane transporter activity"/>
    <property type="evidence" value="ECO:0007669"/>
    <property type="project" value="InterPro"/>
</dbReference>
<comment type="similarity">
    <text evidence="2">Belongs to the membrane fusion protein (MFP) (TC 8.A.1) family.</text>
</comment>
<dbReference type="Gene3D" id="2.40.50.100">
    <property type="match status" value="1"/>
</dbReference>
<comment type="subcellular location">
    <subcellularLocation>
        <location evidence="1">Periplasm</location>
    </subcellularLocation>
</comment>
<keyword evidence="10" id="KW-1185">Reference proteome</keyword>
<organism evidence="9 10">
    <name type="scientific">Tepidimonas sediminis</name>
    <dbReference type="NCBI Taxonomy" id="2588941"/>
    <lineage>
        <taxon>Bacteria</taxon>
        <taxon>Pseudomonadati</taxon>
        <taxon>Pseudomonadota</taxon>
        <taxon>Betaproteobacteria</taxon>
        <taxon>Burkholderiales</taxon>
        <taxon>Tepidimonas</taxon>
    </lineage>
</organism>
<dbReference type="PRINTS" id="PR01490">
    <property type="entry name" value="RTXTOXIND"/>
</dbReference>
<dbReference type="SUPFAM" id="SSF111369">
    <property type="entry name" value="HlyD-like secretion proteins"/>
    <property type="match status" value="2"/>
</dbReference>
<dbReference type="Proteomes" id="UP000320225">
    <property type="component" value="Unassembled WGS sequence"/>
</dbReference>
<evidence type="ECO:0000256" key="4">
    <source>
        <dbReference type="ARBA" id="ARBA00022729"/>
    </source>
</evidence>
<evidence type="ECO:0000313" key="10">
    <source>
        <dbReference type="Proteomes" id="UP000320225"/>
    </source>
</evidence>
<evidence type="ECO:0000313" key="9">
    <source>
        <dbReference type="EMBL" id="TSE26803.1"/>
    </source>
</evidence>
<dbReference type="Gene3D" id="2.40.30.170">
    <property type="match status" value="1"/>
</dbReference>
<comment type="similarity">
    <text evidence="3">Belongs to the UPF0194 family.</text>
</comment>
<protein>
    <submittedName>
        <fullName evidence="9">Macrolide export protein MacA</fullName>
    </submittedName>
</protein>
<evidence type="ECO:0000256" key="1">
    <source>
        <dbReference type="ARBA" id="ARBA00004418"/>
    </source>
</evidence>
<evidence type="ECO:0000256" key="2">
    <source>
        <dbReference type="ARBA" id="ARBA00009477"/>
    </source>
</evidence>
<evidence type="ECO:0000256" key="3">
    <source>
        <dbReference type="ARBA" id="ARBA00010602"/>
    </source>
</evidence>
<keyword evidence="6 7" id="KW-0175">Coiled coil</keyword>
<feature type="domain" description="CusB-like beta-barrel" evidence="8">
    <location>
        <begin position="250"/>
        <end position="323"/>
    </location>
</feature>
<dbReference type="InterPro" id="IPR058792">
    <property type="entry name" value="Beta-barrel_RND_2"/>
</dbReference>
<dbReference type="InterPro" id="IPR050465">
    <property type="entry name" value="UPF0194_transport"/>
</dbReference>
<dbReference type="Gene3D" id="1.10.287.470">
    <property type="entry name" value="Helix hairpin bin"/>
    <property type="match status" value="1"/>
</dbReference>
<dbReference type="PANTHER" id="PTHR32347:SF29">
    <property type="entry name" value="UPF0194 MEMBRANE PROTEIN YBHG"/>
    <property type="match status" value="1"/>
</dbReference>
<sequence>MMERRTLWIAGGAMALAGLAAAAWLMARPAPVRVVTVQRAPIVQAVVVSGRVEASARLDVGAELTATVREVLVREGDAVRAGQTLIRLADDEALAALRQAEATLQEARLRRREQADVTAPVSEQTLAQAEANLRNAEREAERARALVARGFYPTQRADEAERALAQARGAAQAARVQAQANRAGEVAAALAAARERQAEAAVALAQARLARLRLTSPAAGVVLARHVEPGGLAQPGRALLTLAVDGPLRIEAAVDEKHVRQLAPGMRARAAADADPAQPFDAVLEWIAPAADAQRGTVAVRLALPDPPPWLRPEMAVSVEIVGARREDALVVPAVAVRDPDGPAPWVLALRDGRAVRVPVTLGLRGVGHVELASGVEAGAALIPQTEKAAAGDRVRALPAAGARGPDIPQGVLSR</sequence>
<reference evidence="9 10" key="1">
    <citation type="submission" date="2019-07" db="EMBL/GenBank/DDBJ databases">
        <title>Tepidimonas sediminis YIM 72259 draft genome.</title>
        <authorList>
            <person name="Da Costa M.S."/>
            <person name="Froufe H.J.C."/>
            <person name="Egas C."/>
            <person name="Albuquerque L."/>
        </authorList>
    </citation>
    <scope>NUCLEOTIDE SEQUENCE [LARGE SCALE GENOMIC DNA]</scope>
    <source>
        <strain evidence="9 10">YIM 72259</strain>
    </source>
</reference>
<dbReference type="GO" id="GO:0016020">
    <property type="term" value="C:membrane"/>
    <property type="evidence" value="ECO:0007669"/>
    <property type="project" value="InterPro"/>
</dbReference>
<dbReference type="InterPro" id="IPR006143">
    <property type="entry name" value="RND_pump_MFP"/>
</dbReference>
<evidence type="ECO:0000256" key="6">
    <source>
        <dbReference type="ARBA" id="ARBA00023054"/>
    </source>
</evidence>
<dbReference type="GO" id="GO:0042597">
    <property type="term" value="C:periplasmic space"/>
    <property type="evidence" value="ECO:0007669"/>
    <property type="project" value="UniProtKB-SubCell"/>
</dbReference>